<reference evidence="1" key="1">
    <citation type="submission" date="2014-09" db="EMBL/GenBank/DDBJ databases">
        <authorList>
            <person name="Magalhaes I.L.F."/>
            <person name="Oliveira U."/>
            <person name="Santos F.R."/>
            <person name="Vidigal T.H.D.A."/>
            <person name="Brescovit A.D."/>
            <person name="Santos A.J."/>
        </authorList>
    </citation>
    <scope>NUCLEOTIDE SEQUENCE</scope>
    <source>
        <tissue evidence="1">Shoot tissue taken approximately 20 cm above the soil surface</tissue>
    </source>
</reference>
<accession>A0A0A8YKQ5</accession>
<proteinExistence type="predicted"/>
<dbReference type="EMBL" id="GBRH01271034">
    <property type="protein sequence ID" value="JAD26861.1"/>
    <property type="molecule type" value="Transcribed_RNA"/>
</dbReference>
<protein>
    <submittedName>
        <fullName evidence="1">Uncharacterized protein</fullName>
    </submittedName>
</protein>
<dbReference type="AlphaFoldDB" id="A0A0A8YKQ5"/>
<sequence length="143" mass="17254">MRFPLNAYLHWSKVKFDMVLTRNYYIYLPSFCTWLIRFEFLSYIPSPCKQFWFICYMLATQCKNKGNLESNFVVAYLYFQKNRCFLKLHNFLMCKKNSYLSRLMGFITIRTESSVFCSSIMSTELLCCLNIFAHTEMLNFKFL</sequence>
<name>A0A0A8YKQ5_ARUDO</name>
<reference evidence="1" key="2">
    <citation type="journal article" date="2015" name="Data Brief">
        <title>Shoot transcriptome of the giant reed, Arundo donax.</title>
        <authorList>
            <person name="Barrero R.A."/>
            <person name="Guerrero F.D."/>
            <person name="Moolhuijzen P."/>
            <person name="Goolsby J.A."/>
            <person name="Tidwell J."/>
            <person name="Bellgard S.E."/>
            <person name="Bellgard M.I."/>
        </authorList>
    </citation>
    <scope>NUCLEOTIDE SEQUENCE</scope>
    <source>
        <tissue evidence="1">Shoot tissue taken approximately 20 cm above the soil surface</tissue>
    </source>
</reference>
<organism evidence="1">
    <name type="scientific">Arundo donax</name>
    <name type="common">Giant reed</name>
    <name type="synonym">Donax arundinaceus</name>
    <dbReference type="NCBI Taxonomy" id="35708"/>
    <lineage>
        <taxon>Eukaryota</taxon>
        <taxon>Viridiplantae</taxon>
        <taxon>Streptophyta</taxon>
        <taxon>Embryophyta</taxon>
        <taxon>Tracheophyta</taxon>
        <taxon>Spermatophyta</taxon>
        <taxon>Magnoliopsida</taxon>
        <taxon>Liliopsida</taxon>
        <taxon>Poales</taxon>
        <taxon>Poaceae</taxon>
        <taxon>PACMAD clade</taxon>
        <taxon>Arundinoideae</taxon>
        <taxon>Arundineae</taxon>
        <taxon>Arundo</taxon>
    </lineage>
</organism>
<evidence type="ECO:0000313" key="1">
    <source>
        <dbReference type="EMBL" id="JAD26861.1"/>
    </source>
</evidence>